<dbReference type="PANTHER" id="PTHR36447">
    <property type="entry name" value="BETA-GALACTOSIDASE GANA"/>
    <property type="match status" value="1"/>
</dbReference>
<evidence type="ECO:0000256" key="3">
    <source>
        <dbReference type="ARBA" id="ARBA00012756"/>
    </source>
</evidence>
<feature type="domain" description="Beta-galactosidase trimerisation" evidence="11">
    <location>
        <begin position="412"/>
        <end position="623"/>
    </location>
</feature>
<dbReference type="InterPro" id="IPR013780">
    <property type="entry name" value="Glyco_hydro_b"/>
</dbReference>
<reference evidence="14" key="1">
    <citation type="submission" date="2016-01" db="EMBL/GenBank/DDBJ databases">
        <authorList>
            <person name="Mitreva M."/>
            <person name="Pepin K.H."/>
            <person name="Mihindukulasuriya K.A."/>
            <person name="Fulton R."/>
            <person name="Fronick C."/>
            <person name="O'Laughlin M."/>
            <person name="Miner T."/>
            <person name="Herter B."/>
            <person name="Rosa B.A."/>
            <person name="Cordes M."/>
            <person name="Tomlinson C."/>
            <person name="Wollam A."/>
            <person name="Palsikar V.B."/>
            <person name="Mardis E.R."/>
            <person name="Wilson R.K."/>
        </authorList>
    </citation>
    <scope>NUCLEOTIDE SEQUENCE [LARGE SCALE GENOMIC DNA]</scope>
    <source>
        <strain evidence="14">GED7749B</strain>
    </source>
</reference>
<evidence type="ECO:0000256" key="5">
    <source>
        <dbReference type="ARBA" id="ARBA00023295"/>
    </source>
</evidence>
<dbReference type="RefSeq" id="WP_061086914.1">
    <property type="nucleotide sequence ID" value="NZ_KQ955857.1"/>
</dbReference>
<dbReference type="AlphaFoldDB" id="A0A133KMX8"/>
<dbReference type="InterPro" id="IPR013738">
    <property type="entry name" value="Beta_galactosidase_Trimer"/>
</dbReference>
<dbReference type="InterPro" id="IPR017853">
    <property type="entry name" value="GH"/>
</dbReference>
<dbReference type="Pfam" id="PF08532">
    <property type="entry name" value="Glyco_hydro_42M"/>
    <property type="match status" value="1"/>
</dbReference>
<comment type="caution">
    <text evidence="13">The sequence shown here is derived from an EMBL/GenBank/DDBJ whole genome shotgun (WGS) entry which is preliminary data.</text>
</comment>
<dbReference type="PANTHER" id="PTHR36447:SF1">
    <property type="entry name" value="BETA-GALACTOSIDASE GANA"/>
    <property type="match status" value="1"/>
</dbReference>
<dbReference type="Pfam" id="PF08533">
    <property type="entry name" value="Glyco_hydro_42C"/>
    <property type="match status" value="1"/>
</dbReference>
<name>A0A133KMX8_HEYCO</name>
<dbReference type="GO" id="GO:0009341">
    <property type="term" value="C:beta-galactosidase complex"/>
    <property type="evidence" value="ECO:0007669"/>
    <property type="project" value="InterPro"/>
</dbReference>
<dbReference type="CDD" id="cd03143">
    <property type="entry name" value="A4_beta-galactosidase_middle_domain"/>
    <property type="match status" value="1"/>
</dbReference>
<dbReference type="Pfam" id="PF02449">
    <property type="entry name" value="Glyco_hydro_42"/>
    <property type="match status" value="1"/>
</dbReference>
<dbReference type="InterPro" id="IPR003476">
    <property type="entry name" value="Glyco_hydro_42"/>
</dbReference>
<accession>A0A133KMX8</accession>
<evidence type="ECO:0000256" key="8">
    <source>
        <dbReference type="PIRSR" id="PIRSR001084-2"/>
    </source>
</evidence>
<dbReference type="InterPro" id="IPR013529">
    <property type="entry name" value="Glyco_hydro_42_N"/>
</dbReference>
<evidence type="ECO:0000259" key="11">
    <source>
        <dbReference type="Pfam" id="PF08532"/>
    </source>
</evidence>
<feature type="binding site" evidence="8">
    <location>
        <position position="119"/>
    </location>
    <ligand>
        <name>substrate</name>
    </ligand>
</feature>
<dbReference type="SUPFAM" id="SSF52317">
    <property type="entry name" value="Class I glutamine amidotransferase-like"/>
    <property type="match status" value="1"/>
</dbReference>
<dbReference type="PIRSF" id="PIRSF001084">
    <property type="entry name" value="B-galactosidase"/>
    <property type="match status" value="1"/>
</dbReference>
<dbReference type="InterPro" id="IPR029062">
    <property type="entry name" value="Class_I_gatase-like"/>
</dbReference>
<feature type="active site" description="Proton donor" evidence="7">
    <location>
        <position position="158"/>
    </location>
</feature>
<dbReference type="GO" id="GO:0046872">
    <property type="term" value="F:metal ion binding"/>
    <property type="evidence" value="ECO:0007669"/>
    <property type="project" value="UniProtKB-KW"/>
</dbReference>
<evidence type="ECO:0000256" key="9">
    <source>
        <dbReference type="PIRSR" id="PIRSR001084-3"/>
    </source>
</evidence>
<feature type="domain" description="Beta-galactosidase C-terminal" evidence="12">
    <location>
        <begin position="634"/>
        <end position="692"/>
    </location>
</feature>
<keyword evidence="9" id="KW-0479">Metal-binding</keyword>
<dbReference type="GO" id="GO:0006012">
    <property type="term" value="P:galactose metabolic process"/>
    <property type="evidence" value="ECO:0007669"/>
    <property type="project" value="InterPro"/>
</dbReference>
<feature type="binding site" evidence="9">
    <location>
        <position position="123"/>
    </location>
    <ligand>
        <name>Zn(2+)</name>
        <dbReference type="ChEBI" id="CHEBI:29105"/>
    </ligand>
</feature>
<dbReference type="Gene3D" id="3.40.50.880">
    <property type="match status" value="1"/>
</dbReference>
<dbReference type="EMBL" id="LRPN01000086">
    <property type="protein sequence ID" value="KWZ80827.1"/>
    <property type="molecule type" value="Genomic_DNA"/>
</dbReference>
<dbReference type="Gene3D" id="2.60.40.1180">
    <property type="entry name" value="Golgi alpha-mannosidase II"/>
    <property type="match status" value="1"/>
</dbReference>
<dbReference type="PATRIC" id="fig|1398.22.peg.2208"/>
<evidence type="ECO:0000256" key="7">
    <source>
        <dbReference type="PIRSR" id="PIRSR001084-1"/>
    </source>
</evidence>
<feature type="domain" description="Glycoside hydrolase family 42 N-terminal" evidence="10">
    <location>
        <begin position="20"/>
        <end position="401"/>
    </location>
</feature>
<evidence type="ECO:0000259" key="12">
    <source>
        <dbReference type="Pfam" id="PF08533"/>
    </source>
</evidence>
<dbReference type="GO" id="GO:0004565">
    <property type="term" value="F:beta-galactosidase activity"/>
    <property type="evidence" value="ECO:0007669"/>
    <property type="project" value="UniProtKB-EC"/>
</dbReference>
<feature type="binding site" evidence="9">
    <location>
        <position position="165"/>
    </location>
    <ligand>
        <name>Zn(2+)</name>
        <dbReference type="ChEBI" id="CHEBI:29105"/>
    </ligand>
</feature>
<keyword evidence="5 6" id="KW-0326">Glycosidase</keyword>
<feature type="active site" description="Nucleophile" evidence="7">
    <location>
        <position position="322"/>
    </location>
</feature>
<feature type="binding site" evidence="9">
    <location>
        <position position="163"/>
    </location>
    <ligand>
        <name>Zn(2+)</name>
        <dbReference type="ChEBI" id="CHEBI:29105"/>
    </ligand>
</feature>
<evidence type="ECO:0000313" key="14">
    <source>
        <dbReference type="Proteomes" id="UP000070376"/>
    </source>
</evidence>
<dbReference type="InterPro" id="IPR013739">
    <property type="entry name" value="Beta_galactosidase_C"/>
</dbReference>
<sequence>MNNRYSTVRKKVKGFLHGGDYNPEQWLDYPEILSEDFRLMQLAHCNTFSLNIFGWSAIEPEEGKYNFGWLDDIMDRLAAQGAHVILATPSGARPAWLAQKYPEVLRVGPDRKRNLFGKRHNHCYTSPVYREKTRNINQLLAERYKDHPALIMWHVSNEYGGECHCDLCQEAFRNWLKKKYQSLERLNHEWWTAFWSHTFTDWSQIQSPAPQGENAIHAQNLDWKRFVTDQTIDFYLNEIAPLREVTPDIPVTTNFMGDYPHMGPYLGLDYHKFAKEVDVVSWDAYPAWHIPMQATAELAADVGFMHDLYRSMKKDQPFLVMENTPSLVNWHQVNKMKKPGIHMLSSLQSIAHGADSNLYFQWRKSRGGPEKFHGAVVSHAGHEHTRVFQEVADVGKALEEISEISGTTIQSEAAVIYDWENQWAIDDAQALKLGRKDYIQLCQEHYQSLRKQGISVDVISPEKHLDDYKLIIAPMLYMVRAGTAERLESFVKKGGTLVMTYWSGMVNENDLCFLGGSPGPLRNLLGIWSEEIDSLYDEEKNTIIMNKNGYFPLKGKYEVKDYCEIIHPETAHVLAEYENDFYKGGAALTVKRLKHGEAYYMAAHFEQKCLDDFYRILIEKLQLQKVLNVELPDGVSVSKRTGKNHEYIFIMNFNEAEVKMGLPAGFDGVEMLSGNRMKNEFVLKPYGVSVIKIEK</sequence>
<evidence type="ECO:0000256" key="6">
    <source>
        <dbReference type="PIRNR" id="PIRNR001084"/>
    </source>
</evidence>
<evidence type="ECO:0000259" key="10">
    <source>
        <dbReference type="Pfam" id="PF02449"/>
    </source>
</evidence>
<evidence type="ECO:0000256" key="1">
    <source>
        <dbReference type="ARBA" id="ARBA00001412"/>
    </source>
</evidence>
<organism evidence="13 14">
    <name type="scientific">Heyndrickxia coagulans</name>
    <name type="common">Weizmannia coagulans</name>
    <dbReference type="NCBI Taxonomy" id="1398"/>
    <lineage>
        <taxon>Bacteria</taxon>
        <taxon>Bacillati</taxon>
        <taxon>Bacillota</taxon>
        <taxon>Bacilli</taxon>
        <taxon>Bacillales</taxon>
        <taxon>Bacillaceae</taxon>
        <taxon>Heyndrickxia</taxon>
    </lineage>
</organism>
<comment type="similarity">
    <text evidence="2 6">Belongs to the glycosyl hydrolase 42 family.</text>
</comment>
<evidence type="ECO:0000313" key="13">
    <source>
        <dbReference type="EMBL" id="KWZ80827.1"/>
    </source>
</evidence>
<dbReference type="Gene3D" id="3.20.20.80">
    <property type="entry name" value="Glycosidases"/>
    <property type="match status" value="1"/>
</dbReference>
<dbReference type="EC" id="3.2.1.23" evidence="3 6"/>
<dbReference type="Proteomes" id="UP000070376">
    <property type="component" value="Unassembled WGS sequence"/>
</dbReference>
<feature type="binding site" evidence="9">
    <location>
        <position position="168"/>
    </location>
    <ligand>
        <name>Zn(2+)</name>
        <dbReference type="ChEBI" id="CHEBI:29105"/>
    </ligand>
</feature>
<comment type="catalytic activity">
    <reaction evidence="1 6">
        <text>Hydrolysis of terminal non-reducing beta-D-galactose residues in beta-D-galactosides.</text>
        <dbReference type="EC" id="3.2.1.23"/>
    </reaction>
</comment>
<evidence type="ECO:0000256" key="2">
    <source>
        <dbReference type="ARBA" id="ARBA00005940"/>
    </source>
</evidence>
<feature type="binding site" evidence="8">
    <location>
        <position position="157"/>
    </location>
    <ligand>
        <name>substrate</name>
    </ligand>
</feature>
<proteinExistence type="inferred from homology"/>
<gene>
    <name evidence="13" type="ORF">HMPREF3213_02200</name>
</gene>
<keyword evidence="4 6" id="KW-0378">Hydrolase</keyword>
<evidence type="ECO:0000256" key="4">
    <source>
        <dbReference type="ARBA" id="ARBA00022801"/>
    </source>
</evidence>
<keyword evidence="9" id="KW-0862">Zinc</keyword>
<dbReference type="SUPFAM" id="SSF51445">
    <property type="entry name" value="(Trans)glycosidases"/>
    <property type="match status" value="1"/>
</dbReference>
<protein>
    <recommendedName>
        <fullName evidence="3 6">Beta-galactosidase</fullName>
        <shortName evidence="6">Beta-gal</shortName>
        <ecNumber evidence="3 6">3.2.1.23</ecNumber>
    </recommendedName>
</protein>
<feature type="binding site" evidence="8">
    <location>
        <position position="330"/>
    </location>
    <ligand>
        <name>substrate</name>
    </ligand>
</feature>